<protein>
    <recommendedName>
        <fullName evidence="4">Fungal N-terminal domain-containing protein</fullName>
    </recommendedName>
</protein>
<organism evidence="2 3">
    <name type="scientific">Viridothelium virens</name>
    <name type="common">Speckled blister lichen</name>
    <name type="synonym">Trypethelium virens</name>
    <dbReference type="NCBI Taxonomy" id="1048519"/>
    <lineage>
        <taxon>Eukaryota</taxon>
        <taxon>Fungi</taxon>
        <taxon>Dikarya</taxon>
        <taxon>Ascomycota</taxon>
        <taxon>Pezizomycotina</taxon>
        <taxon>Dothideomycetes</taxon>
        <taxon>Dothideomycetes incertae sedis</taxon>
        <taxon>Trypetheliales</taxon>
        <taxon>Trypetheliaceae</taxon>
        <taxon>Viridothelium</taxon>
    </lineage>
</organism>
<keyword evidence="1" id="KW-0812">Transmembrane</keyword>
<proteinExistence type="predicted"/>
<dbReference type="AlphaFoldDB" id="A0A6A6GS42"/>
<gene>
    <name evidence="2" type="ORF">EV356DRAFT_543885</name>
</gene>
<evidence type="ECO:0000256" key="1">
    <source>
        <dbReference type="SAM" id="Phobius"/>
    </source>
</evidence>
<accession>A0A6A6GS42</accession>
<evidence type="ECO:0000313" key="3">
    <source>
        <dbReference type="Proteomes" id="UP000800092"/>
    </source>
</evidence>
<name>A0A6A6GS42_VIRVR</name>
<dbReference type="Proteomes" id="UP000800092">
    <property type="component" value="Unassembled WGS sequence"/>
</dbReference>
<sequence>MAEVGAVFGLVIGGAGLIALALELGKSAVKLRGIYRTMKEAPRLIADLADDLDTMELALRELEYHRQSDTHNGALLIRCILGCQKSTANIQQIMDKIVNIVTENSTPSGRVYTAFRDAHIKKLLDDLERAKSSLQLAFTMYLVANQKSRDQAHSDTLAFQNTLLSGPQAQVSASNTNILHQLTRLFQTLTSPSQPHMNPYGALETTATTSNLKTLKTVQAAGSHLKQCGDAFRDQRFKEKQGERCFQFRFQLPTWLCCRIWDVAVITAQCGWTAHLRTYNVIPEESLIFRYAEHGDVARVRNLIENGEGSPLDVMQFNVKTGTFEPSRQQPTLIEAGRNVSPSHREF</sequence>
<keyword evidence="1" id="KW-0472">Membrane</keyword>
<reference evidence="2" key="1">
    <citation type="journal article" date="2020" name="Stud. Mycol.">
        <title>101 Dothideomycetes genomes: a test case for predicting lifestyles and emergence of pathogens.</title>
        <authorList>
            <person name="Haridas S."/>
            <person name="Albert R."/>
            <person name="Binder M."/>
            <person name="Bloem J."/>
            <person name="Labutti K."/>
            <person name="Salamov A."/>
            <person name="Andreopoulos B."/>
            <person name="Baker S."/>
            <person name="Barry K."/>
            <person name="Bills G."/>
            <person name="Bluhm B."/>
            <person name="Cannon C."/>
            <person name="Castanera R."/>
            <person name="Culley D."/>
            <person name="Daum C."/>
            <person name="Ezra D."/>
            <person name="Gonzalez J."/>
            <person name="Henrissat B."/>
            <person name="Kuo A."/>
            <person name="Liang C."/>
            <person name="Lipzen A."/>
            <person name="Lutzoni F."/>
            <person name="Magnuson J."/>
            <person name="Mondo S."/>
            <person name="Nolan M."/>
            <person name="Ohm R."/>
            <person name="Pangilinan J."/>
            <person name="Park H.-J."/>
            <person name="Ramirez L."/>
            <person name="Alfaro M."/>
            <person name="Sun H."/>
            <person name="Tritt A."/>
            <person name="Yoshinaga Y."/>
            <person name="Zwiers L.-H."/>
            <person name="Turgeon B."/>
            <person name="Goodwin S."/>
            <person name="Spatafora J."/>
            <person name="Crous P."/>
            <person name="Grigoriev I."/>
        </authorList>
    </citation>
    <scope>NUCLEOTIDE SEQUENCE</scope>
    <source>
        <strain evidence="2">Tuck. ex Michener</strain>
    </source>
</reference>
<evidence type="ECO:0000313" key="2">
    <source>
        <dbReference type="EMBL" id="KAF2228419.1"/>
    </source>
</evidence>
<dbReference type="EMBL" id="ML991975">
    <property type="protein sequence ID" value="KAF2228419.1"/>
    <property type="molecule type" value="Genomic_DNA"/>
</dbReference>
<feature type="transmembrane region" description="Helical" evidence="1">
    <location>
        <begin position="6"/>
        <end position="29"/>
    </location>
</feature>
<keyword evidence="3" id="KW-1185">Reference proteome</keyword>
<keyword evidence="1" id="KW-1133">Transmembrane helix</keyword>
<evidence type="ECO:0008006" key="4">
    <source>
        <dbReference type="Google" id="ProtNLM"/>
    </source>
</evidence>
<dbReference type="OrthoDB" id="3200163at2759"/>